<name>A0A182DYC6_ONCOC</name>
<protein>
    <submittedName>
        <fullName evidence="3">Secreted protein</fullName>
    </submittedName>
</protein>
<evidence type="ECO:0000313" key="3">
    <source>
        <dbReference type="WBParaSite" id="nOo.2.0.1.t00673-RA"/>
    </source>
</evidence>
<organism evidence="3">
    <name type="scientific">Onchocerca ochengi</name>
    <name type="common">Filarial nematode worm</name>
    <dbReference type="NCBI Taxonomy" id="42157"/>
    <lineage>
        <taxon>Eukaryota</taxon>
        <taxon>Metazoa</taxon>
        <taxon>Ecdysozoa</taxon>
        <taxon>Nematoda</taxon>
        <taxon>Chromadorea</taxon>
        <taxon>Rhabditida</taxon>
        <taxon>Spirurina</taxon>
        <taxon>Spiruromorpha</taxon>
        <taxon>Filarioidea</taxon>
        <taxon>Onchocercidae</taxon>
        <taxon>Onchocerca</taxon>
    </lineage>
</organism>
<dbReference type="EMBL" id="UYRW01000069">
    <property type="protein sequence ID" value="VDK62602.1"/>
    <property type="molecule type" value="Genomic_DNA"/>
</dbReference>
<evidence type="ECO:0000313" key="1">
    <source>
        <dbReference type="EMBL" id="VDK62602.1"/>
    </source>
</evidence>
<evidence type="ECO:0000313" key="2">
    <source>
        <dbReference type="Proteomes" id="UP000271087"/>
    </source>
</evidence>
<gene>
    <name evidence="1" type="ORF">NOO_LOCUS673</name>
</gene>
<reference evidence="1 2" key="2">
    <citation type="submission" date="2018-08" db="EMBL/GenBank/DDBJ databases">
        <authorList>
            <person name="Laetsch R D."/>
            <person name="Stevens L."/>
            <person name="Kumar S."/>
            <person name="Blaxter L. M."/>
        </authorList>
    </citation>
    <scope>NUCLEOTIDE SEQUENCE [LARGE SCALE GENOMIC DNA]</scope>
</reference>
<keyword evidence="2" id="KW-1185">Reference proteome</keyword>
<accession>A0A182DYC6</accession>
<dbReference type="WBParaSite" id="nOo.2.0.1.t00673-RA">
    <property type="protein sequence ID" value="nOo.2.0.1.t00673-RA"/>
    <property type="gene ID" value="nOo.2.0.1.g00673"/>
</dbReference>
<proteinExistence type="predicted"/>
<dbReference type="AlphaFoldDB" id="A0A182DYC6"/>
<reference evidence="3" key="1">
    <citation type="submission" date="2016-06" db="UniProtKB">
        <authorList>
            <consortium name="WormBaseParasite"/>
        </authorList>
    </citation>
    <scope>IDENTIFICATION</scope>
</reference>
<sequence>MHFTACAYIVANALRRVQRAISVHVYVVDQNKLSLSPRQSSLTTNAPQSKLCDRTPSFLAVVLECVQLELVLECSTPNSLALSFSAAAKHFAISHRYGQKSGWRSEGSVVGVI</sequence>
<dbReference type="Proteomes" id="UP000271087">
    <property type="component" value="Unassembled WGS sequence"/>
</dbReference>